<proteinExistence type="predicted"/>
<dbReference type="InterPro" id="IPR038607">
    <property type="entry name" value="PhoD-like_sf"/>
</dbReference>
<comment type="caution">
    <text evidence="2">The sequence shown here is derived from an EMBL/GenBank/DDBJ whole genome shotgun (WGS) entry which is preliminary data.</text>
</comment>
<evidence type="ECO:0000256" key="1">
    <source>
        <dbReference type="SAM" id="MobiDB-lite"/>
    </source>
</evidence>
<dbReference type="EMBL" id="BRXX01000128">
    <property type="protein sequence ID" value="GMH92407.1"/>
    <property type="molecule type" value="Genomic_DNA"/>
</dbReference>
<evidence type="ECO:0000313" key="3">
    <source>
        <dbReference type="Proteomes" id="UP001165160"/>
    </source>
</evidence>
<protein>
    <submittedName>
        <fullName evidence="2">Uncharacterized protein</fullName>
    </submittedName>
</protein>
<reference evidence="3" key="1">
    <citation type="journal article" date="2023" name="Commun. Biol.">
        <title>Genome analysis of Parmales, the sister group of diatoms, reveals the evolutionary specialization of diatoms from phago-mixotrophs to photoautotrophs.</title>
        <authorList>
            <person name="Ban H."/>
            <person name="Sato S."/>
            <person name="Yoshikawa S."/>
            <person name="Yamada K."/>
            <person name="Nakamura Y."/>
            <person name="Ichinomiya M."/>
            <person name="Sato N."/>
            <person name="Blanc-Mathieu R."/>
            <person name="Endo H."/>
            <person name="Kuwata A."/>
            <person name="Ogata H."/>
        </authorList>
    </citation>
    <scope>NUCLEOTIDE SEQUENCE [LARGE SCALE GENOMIC DNA]</scope>
    <source>
        <strain evidence="3">NIES 3699</strain>
    </source>
</reference>
<feature type="compositionally biased region" description="Basic and acidic residues" evidence="1">
    <location>
        <begin position="1258"/>
        <end position="1268"/>
    </location>
</feature>
<name>A0A9W7BRI3_9STRA</name>
<feature type="region of interest" description="Disordered" evidence="1">
    <location>
        <begin position="1244"/>
        <end position="1268"/>
    </location>
</feature>
<dbReference type="Proteomes" id="UP001165160">
    <property type="component" value="Unassembled WGS sequence"/>
</dbReference>
<dbReference type="PANTHER" id="PTHR37031:SF2">
    <property type="entry name" value="PHOD-LIKE PHOSPHATASE METALLOPHOSPHATASE DOMAIN-CONTAINING PROTEIN"/>
    <property type="match status" value="1"/>
</dbReference>
<keyword evidence="3" id="KW-1185">Reference proteome</keyword>
<gene>
    <name evidence="2" type="ORF">TrVE_jg3635</name>
</gene>
<evidence type="ECO:0000313" key="2">
    <source>
        <dbReference type="EMBL" id="GMH92407.1"/>
    </source>
</evidence>
<organism evidence="2 3">
    <name type="scientific">Triparma verrucosa</name>
    <dbReference type="NCBI Taxonomy" id="1606542"/>
    <lineage>
        <taxon>Eukaryota</taxon>
        <taxon>Sar</taxon>
        <taxon>Stramenopiles</taxon>
        <taxon>Ochrophyta</taxon>
        <taxon>Bolidophyceae</taxon>
        <taxon>Parmales</taxon>
        <taxon>Triparmaceae</taxon>
        <taxon>Triparma</taxon>
    </lineage>
</organism>
<sequence>MGAAESDLASSDSLRDQISALEKKLSSISSQHQDFEVWPESSEGRILTIAGARLQCRGGVKVLTGPVIGKVGSTDARVLLEVNVEAEITMFVSLVDEDVPNGRVIASTKKLCPARRPVAITVSNLLPGESYVITFSGVDRESAEARVGQFKTFDLEERALRVLSVSCDRPDKTLSGEPNMWETLAERTLRKELPHVDLILHLGGQVSMRKAFEDSWIILKRHSERFDLIPGEWNSIEDEVLERLRSAYRFSWNLPYTREVLASCSHLMVCSDRDVYPNFTLDIDLSADVGGRVVTTLLRLARKVYREYQRALWDEKELDELNEKESEMVDKVTRVFEARRRRVGREEALAKAEKKMVELRSNQFVGEEVVEAAMDRLEELRYELQEAKGAEAIAASEVEAPDARESSFHMYGDVGILLVDSRWNRVAPDGTQTLTQPLISNDQMIRFEGMIENNNSPRALIICTEFPLVEMDKRETTNVRCGGEHNLTDFHSVNSTFALNPVVQKKLLDMIFDWKKRERFRQVLLMSGGLCHGLDTVIKIRNTDWAIQQLTTGPLTDRPEEVRCQRTGSILDGYFEYEHDALRNQRNYGEALISAKYGETSTINAQLVGQYFARVGCICGPVIGKVTDDSVIILIEVDNEAPITCLVNDCLSGAILRSTKLLTARKPHAFVFDGLESDRHYTVRFEGFVNADDRMGSFTTRKREGVGENFSLNLVFMSGERGKVGGGGISSLTEEKKSDDGTPSSIWSILGGASQHPWSGVDAVIHLGGQVDINPACAAAVVLLARAEREEENSHAQKLLLDEALDHLREAYRTSWSLPGTREALARGSHLMLRGALDFGSLLLGRRGEQSVTISGKAKRRLRSLVQQVYREYQRQLWDPDGVADAPMLGCSSSDPDEQGNNGEWHFHQWGGVGVFCMDVKDTKLWKSRSGGKESDMPLISDEQWRCFSDAMSVENLTQLVICCEVPFVSDSIGDARYKATDPQHSHLVEHWPYHGSELLRLLNGLFEWRQGQGGRAEVILICGGISVGVDSLLKHSSLGAEIRQIITGPAAAEPESDLWAERTGVLDGSISYEHGPVTLVQNCVLARYTAGSGEGAVSVQSNILTVGDLLSEVEGERGLKRWPGYLAQLHSDKERNAGDVTMIQSGGSEEEVEEQRFALNLILLEKVLEREDIQRGLKSVFGRLHAGDSKSFDNPIDFSRAAIKVLTRYYYNSPAALRDVALPPNLYILEVVARMWESGTIGLSEKPSRPTSGKKKTKEELKEEWDAKQGGGKKYNVPLALMGADQFAKFACEVFKNALVVRMNLLLKARSDRMKM</sequence>
<dbReference type="PANTHER" id="PTHR37031">
    <property type="entry name" value="METALLOPHOSPHATASE BINDING DOMAIN PROTEIN"/>
    <property type="match status" value="1"/>
</dbReference>
<dbReference type="Gene3D" id="3.60.21.70">
    <property type="entry name" value="PhoD-like phosphatase"/>
    <property type="match status" value="2"/>
</dbReference>
<accession>A0A9W7BRI3</accession>